<dbReference type="GO" id="GO:0008236">
    <property type="term" value="F:serine-type peptidase activity"/>
    <property type="evidence" value="ECO:0007669"/>
    <property type="project" value="InterPro"/>
</dbReference>
<proteinExistence type="predicted"/>
<dbReference type="PANTHER" id="PTHR22946">
    <property type="entry name" value="DIENELACTONE HYDROLASE DOMAIN-CONTAINING PROTEIN-RELATED"/>
    <property type="match status" value="1"/>
</dbReference>
<dbReference type="PANTHER" id="PTHR22946:SF9">
    <property type="entry name" value="POLYKETIDE TRANSFERASE AF380"/>
    <property type="match status" value="1"/>
</dbReference>
<protein>
    <submittedName>
        <fullName evidence="4">Prolyl oligopeptidase family protein</fullName>
    </submittedName>
</protein>
<dbReference type="InterPro" id="IPR050261">
    <property type="entry name" value="FrsA_esterase"/>
</dbReference>
<dbReference type="Proteomes" id="UP000037269">
    <property type="component" value="Unassembled WGS sequence"/>
</dbReference>
<evidence type="ECO:0000313" key="5">
    <source>
        <dbReference type="Proteomes" id="UP000037269"/>
    </source>
</evidence>
<name>A0A0M0H375_ANEMI</name>
<dbReference type="PATRIC" id="fig|47500.9.peg.3832"/>
<dbReference type="GO" id="GO:0052689">
    <property type="term" value="F:carboxylic ester hydrolase activity"/>
    <property type="evidence" value="ECO:0007669"/>
    <property type="project" value="UniProtKB-ARBA"/>
</dbReference>
<reference evidence="4 6" key="2">
    <citation type="submission" date="2016-10" db="EMBL/GenBank/DDBJ databases">
        <authorList>
            <person name="de Groot N.N."/>
        </authorList>
    </citation>
    <scope>NUCLEOTIDE SEQUENCE [LARGE SCALE GENOMIC DNA]</scope>
    <source>
        <strain evidence="4 6">DSM 2895</strain>
    </source>
</reference>
<accession>A0A0M0H375</accession>
<keyword evidence="1" id="KW-0378">Hydrolase</keyword>
<dbReference type="RefSeq" id="WP_043068901.1">
    <property type="nucleotide sequence ID" value="NZ_BJOA01000155.1"/>
</dbReference>
<keyword evidence="5" id="KW-1185">Reference proteome</keyword>
<evidence type="ECO:0000256" key="1">
    <source>
        <dbReference type="ARBA" id="ARBA00022801"/>
    </source>
</evidence>
<dbReference type="GO" id="GO:0006508">
    <property type="term" value="P:proteolysis"/>
    <property type="evidence" value="ECO:0007669"/>
    <property type="project" value="InterPro"/>
</dbReference>
<evidence type="ECO:0000313" key="6">
    <source>
        <dbReference type="Proteomes" id="UP000182836"/>
    </source>
</evidence>
<dbReference type="Pfam" id="PF00326">
    <property type="entry name" value="Peptidase_S9"/>
    <property type="match status" value="1"/>
</dbReference>
<dbReference type="OrthoDB" id="9812921at2"/>
<evidence type="ECO:0000313" key="4">
    <source>
        <dbReference type="EMBL" id="SDI74313.1"/>
    </source>
</evidence>
<dbReference type="InterPro" id="IPR029058">
    <property type="entry name" value="AB_hydrolase_fold"/>
</dbReference>
<dbReference type="STRING" id="47500.AF333_12465"/>
<sequence length="263" mass="29492">MLDNLLVSQMMLPASIRDVSVYHIMYRAGDIVVAGYLAQPKAHRKCPALVYCRGGIHRIGMVQLGWIEHMAACGFVVCAPSYRGNEGGEGQDEFGGADRQDVYGALQLLSRLPQVDAKRIGAVGFSRGAVGAFLAAAETDQIGALVSWGGVVDLHLTYEEREDLRRMLKRVIGHPVKDAHAYMERSALYRATEIKCPVLFVQGGCDELVSPRHPNYMARRLEELRKPYDFWYYPEYGHHFPEAAHYGALSDTCHWLKDKLFSF</sequence>
<organism evidence="3 5">
    <name type="scientific">Aneurinibacillus migulanus</name>
    <name type="common">Bacillus migulanus</name>
    <dbReference type="NCBI Taxonomy" id="47500"/>
    <lineage>
        <taxon>Bacteria</taxon>
        <taxon>Bacillati</taxon>
        <taxon>Bacillota</taxon>
        <taxon>Bacilli</taxon>
        <taxon>Bacillales</taxon>
        <taxon>Paenibacillaceae</taxon>
        <taxon>Aneurinibacillus group</taxon>
        <taxon>Aneurinibacillus</taxon>
    </lineage>
</organism>
<dbReference type="SUPFAM" id="SSF53474">
    <property type="entry name" value="alpha/beta-Hydrolases"/>
    <property type="match status" value="1"/>
</dbReference>
<dbReference type="GeneID" id="42305988"/>
<dbReference type="EMBL" id="LGUG01000004">
    <property type="protein sequence ID" value="KON96176.1"/>
    <property type="molecule type" value="Genomic_DNA"/>
</dbReference>
<reference evidence="3 5" key="1">
    <citation type="submission" date="2015-07" db="EMBL/GenBank/DDBJ databases">
        <title>Fjat-14205 dsm 2895.</title>
        <authorList>
            <person name="Liu B."/>
            <person name="Wang J."/>
            <person name="Zhu Y."/>
            <person name="Liu G."/>
            <person name="Chen Q."/>
            <person name="Chen Z."/>
            <person name="Lan J."/>
            <person name="Che J."/>
            <person name="Ge C."/>
            <person name="Shi H."/>
            <person name="Pan Z."/>
            <person name="Liu X."/>
        </authorList>
    </citation>
    <scope>NUCLEOTIDE SEQUENCE [LARGE SCALE GENOMIC DNA]</scope>
    <source>
        <strain evidence="3 5">DSM 2895</strain>
    </source>
</reference>
<gene>
    <name evidence="3" type="ORF">AF333_12465</name>
    <name evidence="4" type="ORF">SAMN04487909_10769</name>
</gene>
<evidence type="ECO:0000313" key="3">
    <source>
        <dbReference type="EMBL" id="KON96176.1"/>
    </source>
</evidence>
<dbReference type="Proteomes" id="UP000182836">
    <property type="component" value="Unassembled WGS sequence"/>
</dbReference>
<evidence type="ECO:0000259" key="2">
    <source>
        <dbReference type="Pfam" id="PF00326"/>
    </source>
</evidence>
<feature type="domain" description="Peptidase S9 prolyl oligopeptidase catalytic" evidence="2">
    <location>
        <begin position="69"/>
        <end position="260"/>
    </location>
</feature>
<dbReference type="EMBL" id="FNED01000007">
    <property type="protein sequence ID" value="SDI74313.1"/>
    <property type="molecule type" value="Genomic_DNA"/>
</dbReference>
<dbReference type="AlphaFoldDB" id="A0A0M0H375"/>
<dbReference type="Gene3D" id="3.40.50.1820">
    <property type="entry name" value="alpha/beta hydrolase"/>
    <property type="match status" value="1"/>
</dbReference>
<dbReference type="InterPro" id="IPR001375">
    <property type="entry name" value="Peptidase_S9_cat"/>
</dbReference>